<accession>A0A6M0QD69</accession>
<proteinExistence type="predicted"/>
<comment type="caution">
    <text evidence="2">The sequence shown here is derived from an EMBL/GenBank/DDBJ whole genome shotgun (WGS) entry which is preliminary data.</text>
</comment>
<sequence length="118" mass="12887">MKIVKVFLVLSVLLSITGCSPLVNNNPTKVETSSNGSYKALLFVNGMELQSVGHTANESELVVGEFIGAVNEKVDIEIRPSDELTSNYLEEGTEIYSVEGNTKIVLAKKENGDYEVFE</sequence>
<keyword evidence="1" id="KW-0732">Signal</keyword>
<dbReference type="PROSITE" id="PS51257">
    <property type="entry name" value="PROKAR_LIPOPROTEIN"/>
    <property type="match status" value="1"/>
</dbReference>
<dbReference type="AlphaFoldDB" id="A0A6M0QD69"/>
<evidence type="ECO:0000313" key="2">
    <source>
        <dbReference type="EMBL" id="NEY74215.1"/>
    </source>
</evidence>
<dbReference type="RefSeq" id="WP_163182078.1">
    <property type="nucleotide sequence ID" value="NZ_JAAIWM010000016.1"/>
</dbReference>
<evidence type="ECO:0000313" key="3">
    <source>
        <dbReference type="Proteomes" id="UP000481043"/>
    </source>
</evidence>
<keyword evidence="3" id="KW-1185">Reference proteome</keyword>
<feature type="chain" id="PRO_5026861157" description="DUF3221 domain-containing protein" evidence="1">
    <location>
        <begin position="26"/>
        <end position="118"/>
    </location>
</feature>
<gene>
    <name evidence="2" type="ORF">G4D63_21195</name>
</gene>
<feature type="signal peptide" evidence="1">
    <location>
        <begin position="1"/>
        <end position="25"/>
    </location>
</feature>
<reference evidence="2 3" key="1">
    <citation type="submission" date="2020-02" db="EMBL/GenBank/DDBJ databases">
        <title>Bacillus aquiflavi sp. nov., isolated from yellow water of strong flavor Chinese baijiu in Yibin region of China.</title>
        <authorList>
            <person name="Xie J."/>
        </authorList>
    </citation>
    <scope>NUCLEOTIDE SEQUENCE [LARGE SCALE GENOMIC DNA]</scope>
    <source>
        <strain evidence="2 3">SA4</strain>
    </source>
</reference>
<dbReference type="EMBL" id="JAAIWM010000016">
    <property type="protein sequence ID" value="NEY74215.1"/>
    <property type="molecule type" value="Genomic_DNA"/>
</dbReference>
<dbReference type="Proteomes" id="UP000481043">
    <property type="component" value="Unassembled WGS sequence"/>
</dbReference>
<name>A0A6M0QD69_9BACI</name>
<protein>
    <recommendedName>
        <fullName evidence="4">DUF3221 domain-containing protein</fullName>
    </recommendedName>
</protein>
<organism evidence="2 3">
    <name type="scientific">Bacillus mesophilus</name>
    <dbReference type="NCBI Taxonomy" id="1808955"/>
    <lineage>
        <taxon>Bacteria</taxon>
        <taxon>Bacillati</taxon>
        <taxon>Bacillota</taxon>
        <taxon>Bacilli</taxon>
        <taxon>Bacillales</taxon>
        <taxon>Bacillaceae</taxon>
        <taxon>Bacillus</taxon>
    </lineage>
</organism>
<evidence type="ECO:0000256" key="1">
    <source>
        <dbReference type="SAM" id="SignalP"/>
    </source>
</evidence>
<evidence type="ECO:0008006" key="4">
    <source>
        <dbReference type="Google" id="ProtNLM"/>
    </source>
</evidence>